<evidence type="ECO:0000313" key="2">
    <source>
        <dbReference type="Proteomes" id="UP000053352"/>
    </source>
</evidence>
<comment type="caution">
    <text evidence="1">The sequence shown here is derived from an EMBL/GenBank/DDBJ whole genome shotgun (WGS) entry which is preliminary data.</text>
</comment>
<sequence length="104" mass="12230">MSDELDYVPEDVLKEVLEAEREILPRRRRRMKPYPSSRDLVEAVIEAVRSFSGHPDGLPEYVLRILEEKGFETRHVTIKRIWRTYEALVRRGVIGDRLGVLEPE</sequence>
<dbReference type="RefSeq" id="WP_058370983.1">
    <property type="nucleotide sequence ID" value="NZ_LNTB01000001.1"/>
</dbReference>
<evidence type="ECO:0000313" key="1">
    <source>
        <dbReference type="EMBL" id="KSW12302.1"/>
    </source>
</evidence>
<dbReference type="EMBL" id="LNTB01000001">
    <property type="protein sequence ID" value="KSW12302.1"/>
    <property type="molecule type" value="Genomic_DNA"/>
</dbReference>
<organism evidence="1 2">
    <name type="scientific">Pyrodictium occultum</name>
    <dbReference type="NCBI Taxonomy" id="2309"/>
    <lineage>
        <taxon>Archaea</taxon>
        <taxon>Thermoproteota</taxon>
        <taxon>Thermoprotei</taxon>
        <taxon>Desulfurococcales</taxon>
        <taxon>Pyrodictiaceae</taxon>
        <taxon>Pyrodictium</taxon>
    </lineage>
</organism>
<accession>A0A0V8RW70</accession>
<dbReference type="AlphaFoldDB" id="A0A0V8RW70"/>
<protein>
    <submittedName>
        <fullName evidence="1">Uncharacterized protein</fullName>
    </submittedName>
</protein>
<name>A0A0V8RW70_PYROC</name>
<dbReference type="STRING" id="2309.CF15_06025"/>
<keyword evidence="2" id="KW-1185">Reference proteome</keyword>
<reference evidence="1 2" key="1">
    <citation type="submission" date="2015-11" db="EMBL/GenBank/DDBJ databases">
        <title>Genome sequence of Pyrodictium occultum PL-19, a marine hyperthermophilic archaeon isolated from Volcano, Italy.</title>
        <authorList>
            <person name="Utturkar S."/>
            <person name="Huber H."/>
            <person name="Leptihn S."/>
            <person name="Brown S."/>
            <person name="Stetter K.O."/>
            <person name="Podar M."/>
        </authorList>
    </citation>
    <scope>NUCLEOTIDE SEQUENCE [LARGE SCALE GENOMIC DNA]</scope>
    <source>
        <strain evidence="1 2">PL-19</strain>
    </source>
</reference>
<dbReference type="Proteomes" id="UP000053352">
    <property type="component" value="Unassembled WGS sequence"/>
</dbReference>
<dbReference type="OrthoDB" id="24354at2157"/>
<gene>
    <name evidence="1" type="ORF">CF15_06025</name>
</gene>
<proteinExistence type="predicted"/>